<reference evidence="6 7" key="1">
    <citation type="journal article" date="2021" name="ISME Commun">
        <title>Automated analysis of genomic sequences facilitates high-throughput and comprehensive description of bacteria.</title>
        <authorList>
            <person name="Hitch T.C.A."/>
        </authorList>
    </citation>
    <scope>NUCLEOTIDE SEQUENCE [LARGE SCALE GENOMIC DNA]</scope>
    <source>
        <strain evidence="6 7">Sanger_109</strain>
    </source>
</reference>
<evidence type="ECO:0000256" key="4">
    <source>
        <dbReference type="ARBA" id="ARBA00023163"/>
    </source>
</evidence>
<dbReference type="InterPro" id="IPR009061">
    <property type="entry name" value="DNA-bd_dom_put_sf"/>
</dbReference>
<keyword evidence="7" id="KW-1185">Reference proteome</keyword>
<dbReference type="Gene3D" id="3.20.80.10">
    <property type="entry name" value="Regulatory factor, effector binding domain"/>
    <property type="match status" value="1"/>
</dbReference>
<keyword evidence="1" id="KW-0678">Repressor</keyword>
<dbReference type="RefSeq" id="WP_262590545.1">
    <property type="nucleotide sequence ID" value="NZ_JAOQJQ010000001.1"/>
</dbReference>
<comment type="caution">
    <text evidence="6">The sequence shown here is derived from an EMBL/GenBank/DDBJ whole genome shotgun (WGS) entry which is preliminary data.</text>
</comment>
<evidence type="ECO:0000256" key="1">
    <source>
        <dbReference type="ARBA" id="ARBA00022491"/>
    </source>
</evidence>
<gene>
    <name evidence="6" type="ORF">OCV88_00350</name>
</gene>
<feature type="domain" description="HTH merR-type" evidence="5">
    <location>
        <begin position="6"/>
        <end position="76"/>
    </location>
</feature>
<dbReference type="SUPFAM" id="SSF46955">
    <property type="entry name" value="Putative DNA-binding domain"/>
    <property type="match status" value="1"/>
</dbReference>
<dbReference type="PROSITE" id="PS50937">
    <property type="entry name" value="HTH_MERR_2"/>
    <property type="match status" value="1"/>
</dbReference>
<evidence type="ECO:0000256" key="2">
    <source>
        <dbReference type="ARBA" id="ARBA00023015"/>
    </source>
</evidence>
<evidence type="ECO:0000256" key="3">
    <source>
        <dbReference type="ARBA" id="ARBA00023125"/>
    </source>
</evidence>
<evidence type="ECO:0000313" key="6">
    <source>
        <dbReference type="EMBL" id="MCU6760783.1"/>
    </source>
</evidence>
<dbReference type="PANTHER" id="PTHR30204:SF69">
    <property type="entry name" value="MERR-FAMILY TRANSCRIPTIONAL REGULATOR"/>
    <property type="match status" value="1"/>
</dbReference>
<dbReference type="Gene3D" id="1.10.1660.10">
    <property type="match status" value="1"/>
</dbReference>
<dbReference type="InterPro" id="IPR011256">
    <property type="entry name" value="Reg_factor_effector_dom_sf"/>
</dbReference>
<keyword evidence="3" id="KW-0238">DNA-binding</keyword>
<dbReference type="SMART" id="SM00422">
    <property type="entry name" value="HTH_MERR"/>
    <property type="match status" value="1"/>
</dbReference>
<keyword evidence="4" id="KW-0804">Transcription</keyword>
<dbReference type="InterPro" id="IPR000551">
    <property type="entry name" value="MerR-type_HTH_dom"/>
</dbReference>
<dbReference type="EMBL" id="JAOQJQ010000001">
    <property type="protein sequence ID" value="MCU6760783.1"/>
    <property type="molecule type" value="Genomic_DNA"/>
</dbReference>
<protein>
    <submittedName>
        <fullName evidence="6">MerR family transcriptional regulator</fullName>
    </submittedName>
</protein>
<dbReference type="Pfam" id="PF13411">
    <property type="entry name" value="MerR_1"/>
    <property type="match status" value="1"/>
</dbReference>
<dbReference type="Proteomes" id="UP001652442">
    <property type="component" value="Unassembled WGS sequence"/>
</dbReference>
<proteinExistence type="predicted"/>
<evidence type="ECO:0000259" key="5">
    <source>
        <dbReference type="PROSITE" id="PS50937"/>
    </source>
</evidence>
<dbReference type="InterPro" id="IPR047057">
    <property type="entry name" value="MerR_fam"/>
</dbReference>
<dbReference type="SUPFAM" id="SSF55136">
    <property type="entry name" value="Probable bacterial effector-binding domain"/>
    <property type="match status" value="1"/>
</dbReference>
<name>A0ABT2TF16_9FIRM</name>
<sequence length="277" mass="32357">MKREDLLTITELAKLRKVTSEALRHYDRIGLIKPDYIDPRSGYRYYSIRQYEKLGTVKELRALGMSLSEVQDYFNNRNIKKSTEILSDYQKKLEQRLLETMALNKLMKRKLKFLRNLENLPPVNTLFEQIHEERYMITFGEPTGGPREHAFAFTKLEGYLNEIAPILASDRVGVYADERILEQNDSPIPAVPMIFVDNGNINSEYLQIIPAGKYLCLYYPEGRLEQYHPSFELIKSYLQEHNLEICGKILQIYKVDVTITSNRSETILEIQVPVQNK</sequence>
<evidence type="ECO:0000313" key="7">
    <source>
        <dbReference type="Proteomes" id="UP001652442"/>
    </source>
</evidence>
<keyword evidence="2" id="KW-0805">Transcription regulation</keyword>
<dbReference type="PANTHER" id="PTHR30204">
    <property type="entry name" value="REDOX-CYCLING DRUG-SENSING TRANSCRIPTIONAL ACTIVATOR SOXR"/>
    <property type="match status" value="1"/>
</dbReference>
<accession>A0ABT2TF16</accession>
<organism evidence="6 7">
    <name type="scientific">Brotonthovivens ammoniilytica</name>
    <dbReference type="NCBI Taxonomy" id="2981725"/>
    <lineage>
        <taxon>Bacteria</taxon>
        <taxon>Bacillati</taxon>
        <taxon>Bacillota</taxon>
        <taxon>Clostridia</taxon>
        <taxon>Lachnospirales</taxon>
        <taxon>Lachnospiraceae</taxon>
        <taxon>Brotonthovivens</taxon>
    </lineage>
</organism>